<keyword evidence="2" id="KW-1185">Reference proteome</keyword>
<accession>A0A4Z1P9H7</accession>
<dbReference type="AlphaFoldDB" id="A0A4Z1P9H7"/>
<comment type="caution">
    <text evidence="1">The sequence shown here is derived from an EMBL/GenBank/DDBJ whole genome shotgun (WGS) entry which is preliminary data.</text>
</comment>
<dbReference type="Proteomes" id="UP000298493">
    <property type="component" value="Unassembled WGS sequence"/>
</dbReference>
<evidence type="ECO:0000313" key="2">
    <source>
        <dbReference type="Proteomes" id="UP000298493"/>
    </source>
</evidence>
<organism evidence="1 2">
    <name type="scientific">Venturia nashicola</name>
    <dbReference type="NCBI Taxonomy" id="86259"/>
    <lineage>
        <taxon>Eukaryota</taxon>
        <taxon>Fungi</taxon>
        <taxon>Dikarya</taxon>
        <taxon>Ascomycota</taxon>
        <taxon>Pezizomycotina</taxon>
        <taxon>Dothideomycetes</taxon>
        <taxon>Pleosporomycetidae</taxon>
        <taxon>Venturiales</taxon>
        <taxon>Venturiaceae</taxon>
        <taxon>Venturia</taxon>
    </lineage>
</organism>
<reference evidence="1 2" key="1">
    <citation type="submission" date="2019-04" db="EMBL/GenBank/DDBJ databases">
        <title>High contiguity whole genome sequence and gene annotation resource for two Venturia nashicola isolates.</title>
        <authorList>
            <person name="Prokchorchik M."/>
            <person name="Won K."/>
            <person name="Lee Y."/>
            <person name="Choi E.D."/>
            <person name="Segonzac C."/>
            <person name="Sohn K.H."/>
        </authorList>
    </citation>
    <scope>NUCLEOTIDE SEQUENCE [LARGE SCALE GENOMIC DNA]</scope>
    <source>
        <strain evidence="1 2">PRI2</strain>
    </source>
</reference>
<sequence length="93" mass="10385">MINGHVLQLLTSLEVHPHPIVIEDAVPSITIVQETPSLALLYKSKRLEPDLSSPHFTHTISFLVLDRPCLGLSRRQAADTKRNGIYGRIDYAV</sequence>
<gene>
    <name evidence="1" type="ORF">E6O75_ATG03780</name>
</gene>
<name>A0A4Z1P9H7_9PEZI</name>
<dbReference type="EMBL" id="SNSC02000003">
    <property type="protein sequence ID" value="TID25917.1"/>
    <property type="molecule type" value="Genomic_DNA"/>
</dbReference>
<proteinExistence type="predicted"/>
<protein>
    <submittedName>
        <fullName evidence="1">Uncharacterized protein</fullName>
    </submittedName>
</protein>
<evidence type="ECO:0000313" key="1">
    <source>
        <dbReference type="EMBL" id="TID25917.1"/>
    </source>
</evidence>